<dbReference type="Pfam" id="PF06699">
    <property type="entry name" value="PIG-F"/>
    <property type="match status" value="1"/>
</dbReference>
<feature type="transmembrane region" description="Helical" evidence="8">
    <location>
        <begin position="96"/>
        <end position="117"/>
    </location>
</feature>
<feature type="transmembrane region" description="Helical" evidence="8">
    <location>
        <begin position="151"/>
        <end position="174"/>
    </location>
</feature>
<evidence type="ECO:0000256" key="1">
    <source>
        <dbReference type="ARBA" id="ARBA00004477"/>
    </source>
</evidence>
<evidence type="ECO:0008006" key="11">
    <source>
        <dbReference type="Google" id="ProtNLM"/>
    </source>
</evidence>
<dbReference type="AlphaFoldDB" id="A0A6A4H6P0"/>
<name>A0A6A4H6P0_9AGAR</name>
<keyword evidence="6 8" id="KW-1133">Transmembrane helix</keyword>
<dbReference type="OrthoDB" id="17366at2759"/>
<dbReference type="Proteomes" id="UP000799118">
    <property type="component" value="Unassembled WGS sequence"/>
</dbReference>
<organism evidence="9 10">
    <name type="scientific">Gymnopus androsaceus JB14</name>
    <dbReference type="NCBI Taxonomy" id="1447944"/>
    <lineage>
        <taxon>Eukaryota</taxon>
        <taxon>Fungi</taxon>
        <taxon>Dikarya</taxon>
        <taxon>Basidiomycota</taxon>
        <taxon>Agaricomycotina</taxon>
        <taxon>Agaricomycetes</taxon>
        <taxon>Agaricomycetidae</taxon>
        <taxon>Agaricales</taxon>
        <taxon>Marasmiineae</taxon>
        <taxon>Omphalotaceae</taxon>
        <taxon>Gymnopus</taxon>
    </lineage>
</organism>
<keyword evidence="3" id="KW-0337">GPI-anchor biosynthesis</keyword>
<feature type="transmembrane region" description="Helical" evidence="8">
    <location>
        <begin position="180"/>
        <end position="204"/>
    </location>
</feature>
<evidence type="ECO:0000313" key="10">
    <source>
        <dbReference type="Proteomes" id="UP000799118"/>
    </source>
</evidence>
<evidence type="ECO:0000256" key="6">
    <source>
        <dbReference type="ARBA" id="ARBA00022989"/>
    </source>
</evidence>
<keyword evidence="10" id="KW-1185">Reference proteome</keyword>
<evidence type="ECO:0000313" key="9">
    <source>
        <dbReference type="EMBL" id="KAE9393466.1"/>
    </source>
</evidence>
<evidence type="ECO:0000256" key="4">
    <source>
        <dbReference type="ARBA" id="ARBA00022692"/>
    </source>
</evidence>
<protein>
    <recommendedName>
        <fullName evidence="11">PIG-F-domain-containing protein</fullName>
    </recommendedName>
</protein>
<keyword evidence="5" id="KW-0256">Endoplasmic reticulum</keyword>
<proteinExistence type="predicted"/>
<dbReference type="GO" id="GO:0005789">
    <property type="term" value="C:endoplasmic reticulum membrane"/>
    <property type="evidence" value="ECO:0007669"/>
    <property type="project" value="UniProtKB-SubCell"/>
</dbReference>
<keyword evidence="4 8" id="KW-0812">Transmembrane</keyword>
<dbReference type="GO" id="GO:0006506">
    <property type="term" value="P:GPI anchor biosynthetic process"/>
    <property type="evidence" value="ECO:0007669"/>
    <property type="project" value="UniProtKB-UniPathway"/>
</dbReference>
<sequence>MAKRKTAKQPVSTATGSGHDAPVLDTASFSGDPKFPFAHYTSIVGINSSLMVFVGLFLPRSSMPFLDIESNTSPIQATSRDRPQHPFLEPLTANPVATLLYICLGVTILQAWWSAWVRHWWIDHSLKGGREDKKIQKQALDRRKLLHFGKAWIFAFGTSAIFHAVLVLLGAPLISHVPQTYLLALVIAILTVVPPAYTFGLPSLSSDTESLLIRLTWIRLFADIRNPIERAMVYPVVGTILGSWLGAIPIALDWDRPWQAWPLTPAYGALIGYITASLAALSVSLVKALADEHLRALRASKRS</sequence>
<comment type="subcellular location">
    <subcellularLocation>
        <location evidence="1">Endoplasmic reticulum membrane</location>
        <topology evidence="1">Multi-pass membrane protein</topology>
    </subcellularLocation>
</comment>
<gene>
    <name evidence="9" type="ORF">BT96DRAFT_1023016</name>
</gene>
<feature type="transmembrane region" description="Helical" evidence="8">
    <location>
        <begin position="37"/>
        <end position="58"/>
    </location>
</feature>
<evidence type="ECO:0000256" key="7">
    <source>
        <dbReference type="ARBA" id="ARBA00023136"/>
    </source>
</evidence>
<feature type="transmembrane region" description="Helical" evidence="8">
    <location>
        <begin position="270"/>
        <end position="290"/>
    </location>
</feature>
<accession>A0A6A4H6P0</accession>
<evidence type="ECO:0000256" key="3">
    <source>
        <dbReference type="ARBA" id="ARBA00022502"/>
    </source>
</evidence>
<evidence type="ECO:0000256" key="2">
    <source>
        <dbReference type="ARBA" id="ARBA00004687"/>
    </source>
</evidence>
<dbReference type="InterPro" id="IPR009580">
    <property type="entry name" value="GPI_biosynthesis_protein_Pig-F"/>
</dbReference>
<keyword evidence="7 8" id="KW-0472">Membrane</keyword>
<evidence type="ECO:0000256" key="5">
    <source>
        <dbReference type="ARBA" id="ARBA00022824"/>
    </source>
</evidence>
<evidence type="ECO:0000256" key="8">
    <source>
        <dbReference type="SAM" id="Phobius"/>
    </source>
</evidence>
<dbReference type="UniPathway" id="UPA00196"/>
<dbReference type="EMBL" id="ML769571">
    <property type="protein sequence ID" value="KAE9393466.1"/>
    <property type="molecule type" value="Genomic_DNA"/>
</dbReference>
<feature type="transmembrane region" description="Helical" evidence="8">
    <location>
        <begin position="231"/>
        <end position="250"/>
    </location>
</feature>
<comment type="pathway">
    <text evidence="2">Glycolipid biosynthesis; glycosylphosphatidylinositol-anchor biosynthesis.</text>
</comment>
<reference evidence="9" key="1">
    <citation type="journal article" date="2019" name="Environ. Microbiol.">
        <title>Fungal ecological strategies reflected in gene transcription - a case study of two litter decomposers.</title>
        <authorList>
            <person name="Barbi F."/>
            <person name="Kohler A."/>
            <person name="Barry K."/>
            <person name="Baskaran P."/>
            <person name="Daum C."/>
            <person name="Fauchery L."/>
            <person name="Ihrmark K."/>
            <person name="Kuo A."/>
            <person name="LaButti K."/>
            <person name="Lipzen A."/>
            <person name="Morin E."/>
            <person name="Grigoriev I.V."/>
            <person name="Henrissat B."/>
            <person name="Lindahl B."/>
            <person name="Martin F."/>
        </authorList>
    </citation>
    <scope>NUCLEOTIDE SEQUENCE</scope>
    <source>
        <strain evidence="9">JB14</strain>
    </source>
</reference>